<sequence length="52" mass="6043">MILGSTMEDFSCLQQISTLGVHVDKQERVPYKEGIIETIKILRVKEFRLVSY</sequence>
<gene>
    <name evidence="1" type="ORF">SLEP1_g10858</name>
</gene>
<name>A0AAV5IDX8_9ROSI</name>
<evidence type="ECO:0000313" key="1">
    <source>
        <dbReference type="EMBL" id="GKU97766.1"/>
    </source>
</evidence>
<reference evidence="1 2" key="1">
    <citation type="journal article" date="2021" name="Commun. Biol.">
        <title>The genome of Shorea leprosula (Dipterocarpaceae) highlights the ecological relevance of drought in aseasonal tropical rainforests.</title>
        <authorList>
            <person name="Ng K.K.S."/>
            <person name="Kobayashi M.J."/>
            <person name="Fawcett J.A."/>
            <person name="Hatakeyama M."/>
            <person name="Paape T."/>
            <person name="Ng C.H."/>
            <person name="Ang C.C."/>
            <person name="Tnah L.H."/>
            <person name="Lee C.T."/>
            <person name="Nishiyama T."/>
            <person name="Sese J."/>
            <person name="O'Brien M.J."/>
            <person name="Copetti D."/>
            <person name="Mohd Noor M.I."/>
            <person name="Ong R.C."/>
            <person name="Putra M."/>
            <person name="Sireger I.Z."/>
            <person name="Indrioko S."/>
            <person name="Kosugi Y."/>
            <person name="Izuno A."/>
            <person name="Isagi Y."/>
            <person name="Lee S.L."/>
            <person name="Shimizu K.K."/>
        </authorList>
    </citation>
    <scope>NUCLEOTIDE SEQUENCE [LARGE SCALE GENOMIC DNA]</scope>
    <source>
        <strain evidence="1">214</strain>
    </source>
</reference>
<protein>
    <submittedName>
        <fullName evidence="1">Uncharacterized protein</fullName>
    </submittedName>
</protein>
<dbReference type="Proteomes" id="UP001054252">
    <property type="component" value="Unassembled WGS sequence"/>
</dbReference>
<proteinExistence type="predicted"/>
<keyword evidence="2" id="KW-1185">Reference proteome</keyword>
<dbReference type="EMBL" id="BPVZ01000011">
    <property type="protein sequence ID" value="GKU97766.1"/>
    <property type="molecule type" value="Genomic_DNA"/>
</dbReference>
<accession>A0AAV5IDX8</accession>
<organism evidence="1 2">
    <name type="scientific">Rubroshorea leprosula</name>
    <dbReference type="NCBI Taxonomy" id="152421"/>
    <lineage>
        <taxon>Eukaryota</taxon>
        <taxon>Viridiplantae</taxon>
        <taxon>Streptophyta</taxon>
        <taxon>Embryophyta</taxon>
        <taxon>Tracheophyta</taxon>
        <taxon>Spermatophyta</taxon>
        <taxon>Magnoliopsida</taxon>
        <taxon>eudicotyledons</taxon>
        <taxon>Gunneridae</taxon>
        <taxon>Pentapetalae</taxon>
        <taxon>rosids</taxon>
        <taxon>malvids</taxon>
        <taxon>Malvales</taxon>
        <taxon>Dipterocarpaceae</taxon>
        <taxon>Rubroshorea</taxon>
    </lineage>
</organism>
<comment type="caution">
    <text evidence="1">The sequence shown here is derived from an EMBL/GenBank/DDBJ whole genome shotgun (WGS) entry which is preliminary data.</text>
</comment>
<evidence type="ECO:0000313" key="2">
    <source>
        <dbReference type="Proteomes" id="UP001054252"/>
    </source>
</evidence>
<dbReference type="AlphaFoldDB" id="A0AAV5IDX8"/>